<dbReference type="Proteomes" id="UP000528595">
    <property type="component" value="Unassembled WGS sequence"/>
</dbReference>
<gene>
    <name evidence="1" type="ORF">FHR65_003946</name>
</gene>
<sequence length="114" mass="12713">MLSTKLVQLCQQAQRPAERVTSTDALRESLEAKEAALGPLRGFLATLTDEELMRLEGLMYFGRDCSNGNSEDLRETTRSVWQGRESALLSFEDKNAFNIESYFAAAFTNLAKNG</sequence>
<accession>A0AB73H3U7</accession>
<reference evidence="1" key="1">
    <citation type="submission" date="2020-08" db="EMBL/GenBank/DDBJ databases">
        <title>Studying the diversity of plant-associated saprophytic bacteria and their role in host health and plant-pathogen interactions.</title>
        <authorList>
            <person name="Potnis N."/>
        </authorList>
    </citation>
    <scope>NUCLEOTIDE SEQUENCE</scope>
    <source>
        <strain evidence="1">F21</strain>
    </source>
</reference>
<evidence type="ECO:0000313" key="1">
    <source>
        <dbReference type="EMBL" id="MBB5672348.1"/>
    </source>
</evidence>
<dbReference type="AlphaFoldDB" id="A0AB73H3U7"/>
<dbReference type="EMBL" id="JACIIQ010000022">
    <property type="protein sequence ID" value="MBB5672348.1"/>
    <property type="molecule type" value="Genomic_DNA"/>
</dbReference>
<dbReference type="RefSeq" id="WP_184578574.1">
    <property type="nucleotide sequence ID" value="NZ_JACIIQ010000022.1"/>
</dbReference>
<comment type="caution">
    <text evidence="1">The sequence shown here is derived from an EMBL/GenBank/DDBJ whole genome shotgun (WGS) entry which is preliminary data.</text>
</comment>
<proteinExistence type="predicted"/>
<name>A0AB73H3U7_9XANT</name>
<organism evidence="1">
    <name type="scientific">Xanthomonas arboricola</name>
    <dbReference type="NCBI Taxonomy" id="56448"/>
    <lineage>
        <taxon>Bacteria</taxon>
        <taxon>Pseudomonadati</taxon>
        <taxon>Pseudomonadota</taxon>
        <taxon>Gammaproteobacteria</taxon>
        <taxon>Lysobacterales</taxon>
        <taxon>Lysobacteraceae</taxon>
        <taxon>Xanthomonas</taxon>
    </lineage>
</organism>
<protein>
    <submittedName>
        <fullName evidence="1">Uncharacterized protein</fullName>
    </submittedName>
</protein>